<dbReference type="PANTHER" id="PTHR30404">
    <property type="entry name" value="N-ACETYLMURAMOYL-L-ALANINE AMIDASE"/>
    <property type="match status" value="1"/>
</dbReference>
<dbReference type="Gene3D" id="2.60.40.3500">
    <property type="match status" value="1"/>
</dbReference>
<feature type="domain" description="MurNAc-LAA" evidence="5">
    <location>
        <begin position="270"/>
        <end position="420"/>
    </location>
</feature>
<evidence type="ECO:0000256" key="1">
    <source>
        <dbReference type="ARBA" id="ARBA00001561"/>
    </source>
</evidence>
<feature type="chain" id="PRO_5047501193" description="N-acetylmuramoyl-L-alanine amidase" evidence="4">
    <location>
        <begin position="28"/>
        <end position="433"/>
    </location>
</feature>
<dbReference type="EC" id="3.5.1.28" evidence="2"/>
<dbReference type="EMBL" id="JBHSSW010000066">
    <property type="protein sequence ID" value="MFC6199712.1"/>
    <property type="molecule type" value="Genomic_DNA"/>
</dbReference>
<evidence type="ECO:0000259" key="5">
    <source>
        <dbReference type="SMART" id="SM00646"/>
    </source>
</evidence>
<dbReference type="Gene3D" id="3.40.630.40">
    <property type="entry name" value="Zn-dependent exopeptidases"/>
    <property type="match status" value="1"/>
</dbReference>
<protein>
    <recommendedName>
        <fullName evidence="2">N-acetylmuramoyl-L-alanine amidase</fullName>
        <ecNumber evidence="2">3.5.1.28</ecNumber>
    </recommendedName>
</protein>
<comment type="catalytic activity">
    <reaction evidence="1">
        <text>Hydrolyzes the link between N-acetylmuramoyl residues and L-amino acid residues in certain cell-wall glycopeptides.</text>
        <dbReference type="EC" id="3.5.1.28"/>
    </reaction>
</comment>
<dbReference type="Pfam" id="PF11741">
    <property type="entry name" value="AMIN"/>
    <property type="match status" value="1"/>
</dbReference>
<organism evidence="6 7">
    <name type="scientific">Ponticaulis profundi</name>
    <dbReference type="NCBI Taxonomy" id="2665222"/>
    <lineage>
        <taxon>Bacteria</taxon>
        <taxon>Pseudomonadati</taxon>
        <taxon>Pseudomonadota</taxon>
        <taxon>Alphaproteobacteria</taxon>
        <taxon>Hyphomonadales</taxon>
        <taxon>Hyphomonadaceae</taxon>
        <taxon>Ponticaulis</taxon>
    </lineage>
</organism>
<keyword evidence="7" id="KW-1185">Reference proteome</keyword>
<dbReference type="Pfam" id="PF01520">
    <property type="entry name" value="Amidase_3"/>
    <property type="match status" value="1"/>
</dbReference>
<accession>A0ABW1SDR1</accession>
<dbReference type="PANTHER" id="PTHR30404:SF0">
    <property type="entry name" value="N-ACETYLMURAMOYL-L-ALANINE AMIDASE AMIC"/>
    <property type="match status" value="1"/>
</dbReference>
<dbReference type="RefSeq" id="WP_377381053.1">
    <property type="nucleotide sequence ID" value="NZ_JBHSSW010000066.1"/>
</dbReference>
<dbReference type="InterPro" id="IPR050695">
    <property type="entry name" value="N-acetylmuramoyl_amidase_3"/>
</dbReference>
<evidence type="ECO:0000313" key="7">
    <source>
        <dbReference type="Proteomes" id="UP001596303"/>
    </source>
</evidence>
<evidence type="ECO:0000256" key="3">
    <source>
        <dbReference type="ARBA" id="ARBA00022801"/>
    </source>
</evidence>
<evidence type="ECO:0000256" key="4">
    <source>
        <dbReference type="SAM" id="SignalP"/>
    </source>
</evidence>
<sequence length="433" mass="47058">MKLAKFSFLSAFLVALIGVLAPVQARAASGAAITNIQIGYDGAQTTRLVIDASKDLDYSQFALVNGGLRYVIDFEHLSWDLPSATDSSGEGQGVGGIQRYRYAQNSKTKSRLVLDLDEPLLLESAFTMSPKAASEPYKLVLDFRKTDLETFSRLRPAPIGVSASVEQPATMRSVETVGEVIEKADFTPVAPSKPVPALSDPVLRANLPVVVIDAGHGGKDPGAIGSKGTFEKDVVLKAALSLRDALVDSGQYVVILTREGDEYVDHADRIAIAREADADLFISLHADSAGNHSVTGASVYTLAPSADERLRNMREREEWNVPLEVDLSEKDVEDILVDLMTRETQNYSAEFAEVLIPQMAKAGPVVRNTHRRANFYVLLSPNVPAVLLELGFLTNSKDETRLTSGDGIEKSMGAVKSAIDIYFEEQRRLGARY</sequence>
<keyword evidence="4" id="KW-0732">Signal</keyword>
<name>A0ABW1SDR1_9PROT</name>
<dbReference type="Proteomes" id="UP001596303">
    <property type="component" value="Unassembled WGS sequence"/>
</dbReference>
<evidence type="ECO:0000256" key="2">
    <source>
        <dbReference type="ARBA" id="ARBA00011901"/>
    </source>
</evidence>
<dbReference type="InterPro" id="IPR021731">
    <property type="entry name" value="AMIN_dom"/>
</dbReference>
<keyword evidence="3 6" id="KW-0378">Hydrolase</keyword>
<reference evidence="7" key="1">
    <citation type="journal article" date="2019" name="Int. J. Syst. Evol. Microbiol.">
        <title>The Global Catalogue of Microorganisms (GCM) 10K type strain sequencing project: providing services to taxonomists for standard genome sequencing and annotation.</title>
        <authorList>
            <consortium name="The Broad Institute Genomics Platform"/>
            <consortium name="The Broad Institute Genome Sequencing Center for Infectious Disease"/>
            <person name="Wu L."/>
            <person name="Ma J."/>
        </authorList>
    </citation>
    <scope>NUCLEOTIDE SEQUENCE [LARGE SCALE GENOMIC DNA]</scope>
    <source>
        <strain evidence="7">CGMCC-1.15741</strain>
    </source>
</reference>
<dbReference type="SUPFAM" id="SSF53187">
    <property type="entry name" value="Zn-dependent exopeptidases"/>
    <property type="match status" value="1"/>
</dbReference>
<dbReference type="SMART" id="SM00646">
    <property type="entry name" value="Ami_3"/>
    <property type="match status" value="1"/>
</dbReference>
<comment type="caution">
    <text evidence="6">The sequence shown here is derived from an EMBL/GenBank/DDBJ whole genome shotgun (WGS) entry which is preliminary data.</text>
</comment>
<dbReference type="InterPro" id="IPR002508">
    <property type="entry name" value="MurNAc-LAA_cat"/>
</dbReference>
<gene>
    <name evidence="6" type="ORF">ACFQDM_16655</name>
</gene>
<dbReference type="GO" id="GO:0008745">
    <property type="term" value="F:N-acetylmuramoyl-L-alanine amidase activity"/>
    <property type="evidence" value="ECO:0007669"/>
    <property type="project" value="UniProtKB-EC"/>
</dbReference>
<dbReference type="CDD" id="cd02696">
    <property type="entry name" value="MurNAc-LAA"/>
    <property type="match status" value="1"/>
</dbReference>
<proteinExistence type="predicted"/>
<evidence type="ECO:0000313" key="6">
    <source>
        <dbReference type="EMBL" id="MFC6199712.1"/>
    </source>
</evidence>
<feature type="signal peptide" evidence="4">
    <location>
        <begin position="1"/>
        <end position="27"/>
    </location>
</feature>